<dbReference type="GO" id="GO:0008270">
    <property type="term" value="F:zinc ion binding"/>
    <property type="evidence" value="ECO:0007669"/>
    <property type="project" value="UniProtKB-KW"/>
</dbReference>
<keyword evidence="5" id="KW-0833">Ubl conjugation pathway</keyword>
<evidence type="ECO:0000256" key="6">
    <source>
        <dbReference type="ARBA" id="ARBA00022833"/>
    </source>
</evidence>
<keyword evidence="1" id="KW-0808">Transferase</keyword>
<evidence type="ECO:0000259" key="7">
    <source>
        <dbReference type="PROSITE" id="PS51873"/>
    </source>
</evidence>
<dbReference type="EMBL" id="CDMY01000586">
    <property type="protein sequence ID" value="CEM24678.1"/>
    <property type="molecule type" value="Genomic_DNA"/>
</dbReference>
<dbReference type="STRING" id="1169540.A0A0G4G839"/>
<dbReference type="CDD" id="cd20336">
    <property type="entry name" value="Rcat_RBR"/>
    <property type="match status" value="1"/>
</dbReference>
<dbReference type="Gene3D" id="3.30.40.10">
    <property type="entry name" value="Zinc/RING finger domain, C3HC4 (zinc finger)"/>
    <property type="match status" value="1"/>
</dbReference>
<keyword evidence="4" id="KW-0863">Zinc-finger</keyword>
<feature type="domain" description="RING-type" evidence="7">
    <location>
        <begin position="1"/>
        <end position="206"/>
    </location>
</feature>
<protein>
    <recommendedName>
        <fullName evidence="7">RING-type domain-containing protein</fullName>
    </recommendedName>
</protein>
<dbReference type="GO" id="GO:0004842">
    <property type="term" value="F:ubiquitin-protein transferase activity"/>
    <property type="evidence" value="ECO:0007669"/>
    <property type="project" value="InterPro"/>
</dbReference>
<keyword evidence="6" id="KW-0862">Zinc</keyword>
<dbReference type="OMA" id="VTERFYC"/>
<dbReference type="OrthoDB" id="422495at2759"/>
<evidence type="ECO:0000256" key="3">
    <source>
        <dbReference type="ARBA" id="ARBA00022737"/>
    </source>
</evidence>
<dbReference type="InterPro" id="IPR031127">
    <property type="entry name" value="E3_UB_ligase_RBR"/>
</dbReference>
<evidence type="ECO:0000256" key="5">
    <source>
        <dbReference type="ARBA" id="ARBA00022786"/>
    </source>
</evidence>
<dbReference type="CDD" id="cd20335">
    <property type="entry name" value="BRcat_RBR"/>
    <property type="match status" value="1"/>
</dbReference>
<dbReference type="PROSITE" id="PS51873">
    <property type="entry name" value="TRIAD"/>
    <property type="match status" value="1"/>
</dbReference>
<evidence type="ECO:0000256" key="4">
    <source>
        <dbReference type="ARBA" id="ARBA00022771"/>
    </source>
</evidence>
<dbReference type="InterPro" id="IPR044066">
    <property type="entry name" value="TRIAD_supradom"/>
</dbReference>
<keyword evidence="3" id="KW-0677">Repeat</keyword>
<keyword evidence="2" id="KW-0479">Metal-binding</keyword>
<dbReference type="InParanoid" id="A0A0G4G839"/>
<dbReference type="VEuPathDB" id="CryptoDB:Vbra_9721"/>
<keyword evidence="9" id="KW-1185">Reference proteome</keyword>
<evidence type="ECO:0000313" key="8">
    <source>
        <dbReference type="EMBL" id="CEM24678.1"/>
    </source>
</evidence>
<dbReference type="Proteomes" id="UP000041254">
    <property type="component" value="Unassembled WGS sequence"/>
</dbReference>
<sequence>MGQASIYHAFRPACNHPTCRACLTEYVKTKTNDGEVNDKDLICPHHDCKAKLRTDDILDLLQHEPETLTKFLDFKAQHFKPEGRDAFECIMFQCPTPNCAWSMVPSDAMKVQCLGCKKYWCPQCSGEPHLPYTCQEAPDERVKQCLRDIGGHQCPACGMGIEKKGGCQFMRCKLCNHTYCNVCGASVTPAEEHAHLKFGLFANACVNVPKTG</sequence>
<gene>
    <name evidence="8" type="ORF">Vbra_9721</name>
</gene>
<dbReference type="PhylomeDB" id="A0A0G4G839"/>
<dbReference type="GO" id="GO:0016567">
    <property type="term" value="P:protein ubiquitination"/>
    <property type="evidence" value="ECO:0007669"/>
    <property type="project" value="InterPro"/>
</dbReference>
<dbReference type="InterPro" id="IPR013083">
    <property type="entry name" value="Znf_RING/FYVE/PHD"/>
</dbReference>
<evidence type="ECO:0000313" key="9">
    <source>
        <dbReference type="Proteomes" id="UP000041254"/>
    </source>
</evidence>
<dbReference type="PANTHER" id="PTHR11685">
    <property type="entry name" value="RBR FAMILY RING FINGER AND IBR DOMAIN-CONTAINING"/>
    <property type="match status" value="1"/>
</dbReference>
<accession>A0A0G4G839</accession>
<evidence type="ECO:0000256" key="2">
    <source>
        <dbReference type="ARBA" id="ARBA00022723"/>
    </source>
</evidence>
<organism evidence="8 9">
    <name type="scientific">Vitrella brassicaformis (strain CCMP3155)</name>
    <dbReference type="NCBI Taxonomy" id="1169540"/>
    <lineage>
        <taxon>Eukaryota</taxon>
        <taxon>Sar</taxon>
        <taxon>Alveolata</taxon>
        <taxon>Colpodellida</taxon>
        <taxon>Vitrellaceae</taxon>
        <taxon>Vitrella</taxon>
    </lineage>
</organism>
<reference evidence="8 9" key="1">
    <citation type="submission" date="2014-11" db="EMBL/GenBank/DDBJ databases">
        <authorList>
            <person name="Zhu J."/>
            <person name="Qi W."/>
            <person name="Song R."/>
        </authorList>
    </citation>
    <scope>NUCLEOTIDE SEQUENCE [LARGE SCALE GENOMIC DNA]</scope>
</reference>
<dbReference type="Pfam" id="PF22191">
    <property type="entry name" value="IBR_1"/>
    <property type="match status" value="1"/>
</dbReference>
<name>A0A0G4G839_VITBC</name>
<evidence type="ECO:0000256" key="1">
    <source>
        <dbReference type="ARBA" id="ARBA00022679"/>
    </source>
</evidence>
<dbReference type="SUPFAM" id="SSF57850">
    <property type="entry name" value="RING/U-box"/>
    <property type="match status" value="2"/>
</dbReference>
<dbReference type="Gene3D" id="1.20.120.1750">
    <property type="match status" value="1"/>
</dbReference>
<proteinExistence type="predicted"/>
<dbReference type="AlphaFoldDB" id="A0A0G4G839"/>